<evidence type="ECO:0000256" key="1">
    <source>
        <dbReference type="SAM" id="MobiDB-lite"/>
    </source>
</evidence>
<dbReference type="InParanoid" id="M4BZZ5"/>
<organism evidence="2 3">
    <name type="scientific">Hyaloperonospora arabidopsidis (strain Emoy2)</name>
    <name type="common">Downy mildew agent</name>
    <name type="synonym">Peronospora arabidopsidis</name>
    <dbReference type="NCBI Taxonomy" id="559515"/>
    <lineage>
        <taxon>Eukaryota</taxon>
        <taxon>Sar</taxon>
        <taxon>Stramenopiles</taxon>
        <taxon>Oomycota</taxon>
        <taxon>Peronosporomycetes</taxon>
        <taxon>Peronosporales</taxon>
        <taxon>Peronosporaceae</taxon>
        <taxon>Hyaloperonospora</taxon>
    </lineage>
</organism>
<sequence length="56" mass="6322">MDCIGTDSRKRAVINTMHREKGVSEVDALDDSAGSASKQRVLKRRSRRGSYVRSRK</sequence>
<feature type="region of interest" description="Disordered" evidence="1">
    <location>
        <begin position="24"/>
        <end position="56"/>
    </location>
</feature>
<protein>
    <submittedName>
        <fullName evidence="2">Uncharacterized protein</fullName>
    </submittedName>
</protein>
<dbReference type="Proteomes" id="UP000011713">
    <property type="component" value="Unassembled WGS sequence"/>
</dbReference>
<proteinExistence type="predicted"/>
<dbReference type="AlphaFoldDB" id="M4BZZ5"/>
<dbReference type="HOGENOM" id="CLU_3018370_0_0_1"/>
<reference evidence="2" key="2">
    <citation type="submission" date="2015-06" db="UniProtKB">
        <authorList>
            <consortium name="EnsemblProtists"/>
        </authorList>
    </citation>
    <scope>IDENTIFICATION</scope>
    <source>
        <strain evidence="2">Emoy2</strain>
    </source>
</reference>
<evidence type="ECO:0000313" key="2">
    <source>
        <dbReference type="EnsemblProtists" id="HpaP812170"/>
    </source>
</evidence>
<reference evidence="3" key="1">
    <citation type="journal article" date="2010" name="Science">
        <title>Signatures of adaptation to obligate biotrophy in the Hyaloperonospora arabidopsidis genome.</title>
        <authorList>
            <person name="Baxter L."/>
            <person name="Tripathy S."/>
            <person name="Ishaque N."/>
            <person name="Boot N."/>
            <person name="Cabral A."/>
            <person name="Kemen E."/>
            <person name="Thines M."/>
            <person name="Ah-Fong A."/>
            <person name="Anderson R."/>
            <person name="Badejoko W."/>
            <person name="Bittner-Eddy P."/>
            <person name="Boore J.L."/>
            <person name="Chibucos M.C."/>
            <person name="Coates M."/>
            <person name="Dehal P."/>
            <person name="Delehaunty K."/>
            <person name="Dong S."/>
            <person name="Downton P."/>
            <person name="Dumas B."/>
            <person name="Fabro G."/>
            <person name="Fronick C."/>
            <person name="Fuerstenberg S.I."/>
            <person name="Fulton L."/>
            <person name="Gaulin E."/>
            <person name="Govers F."/>
            <person name="Hughes L."/>
            <person name="Humphray S."/>
            <person name="Jiang R.H."/>
            <person name="Judelson H."/>
            <person name="Kamoun S."/>
            <person name="Kyung K."/>
            <person name="Meijer H."/>
            <person name="Minx P."/>
            <person name="Morris P."/>
            <person name="Nelson J."/>
            <person name="Phuntumart V."/>
            <person name="Qutob D."/>
            <person name="Rehmany A."/>
            <person name="Rougon-Cardoso A."/>
            <person name="Ryden P."/>
            <person name="Torto-Alalibo T."/>
            <person name="Studholme D."/>
            <person name="Wang Y."/>
            <person name="Win J."/>
            <person name="Wood J."/>
            <person name="Clifton S.W."/>
            <person name="Rogers J."/>
            <person name="Van den Ackerveken G."/>
            <person name="Jones J.D."/>
            <person name="McDowell J.M."/>
            <person name="Beynon J."/>
            <person name="Tyler B.M."/>
        </authorList>
    </citation>
    <scope>NUCLEOTIDE SEQUENCE [LARGE SCALE GENOMIC DNA]</scope>
    <source>
        <strain evidence="3">Emoy2</strain>
    </source>
</reference>
<dbReference type="EnsemblProtists" id="HpaT812170">
    <property type="protein sequence ID" value="HpaP812170"/>
    <property type="gene ID" value="HpaG812170"/>
</dbReference>
<accession>M4BZZ5</accession>
<keyword evidence="3" id="KW-1185">Reference proteome</keyword>
<evidence type="ECO:0000313" key="3">
    <source>
        <dbReference type="Proteomes" id="UP000011713"/>
    </source>
</evidence>
<dbReference type="VEuPathDB" id="FungiDB:HpaG812170"/>
<dbReference type="EMBL" id="JH598068">
    <property type="status" value="NOT_ANNOTATED_CDS"/>
    <property type="molecule type" value="Genomic_DNA"/>
</dbReference>
<feature type="compositionally biased region" description="Basic residues" evidence="1">
    <location>
        <begin position="40"/>
        <end position="56"/>
    </location>
</feature>
<name>M4BZZ5_HYAAE</name>